<feature type="domain" description="Polymerase nucleotidyl transferase" evidence="1">
    <location>
        <begin position="34"/>
        <end position="76"/>
    </location>
</feature>
<evidence type="ECO:0000313" key="2">
    <source>
        <dbReference type="EMBL" id="ETX13322.1"/>
    </source>
</evidence>
<dbReference type="Proteomes" id="UP000022447">
    <property type="component" value="Unassembled WGS sequence"/>
</dbReference>
<dbReference type="RefSeq" id="WP_037265290.1">
    <property type="nucleotide sequence ID" value="NZ_JALZ01000029.1"/>
</dbReference>
<organism evidence="2 3">
    <name type="scientific">Roseivivax halodurans JCM 10272</name>
    <dbReference type="NCBI Taxonomy" id="1449350"/>
    <lineage>
        <taxon>Bacteria</taxon>
        <taxon>Pseudomonadati</taxon>
        <taxon>Pseudomonadota</taxon>
        <taxon>Alphaproteobacteria</taxon>
        <taxon>Rhodobacterales</taxon>
        <taxon>Roseobacteraceae</taxon>
        <taxon>Roseivivax</taxon>
    </lineage>
</organism>
<sequence length="110" mass="11999">MKNAVTLSEHKAHRRDARIAAVAALREDLATYAARHGGAFYIFGSAARGELRHDSDVDVLVDFPETVMPEALRYAEDACRSRRLPCDVIDTATVSDAFRQKALAASVALP</sequence>
<proteinExistence type="predicted"/>
<reference evidence="2 3" key="1">
    <citation type="submission" date="2014-01" db="EMBL/GenBank/DDBJ databases">
        <title>Roseivivax halodurans JCM 10272 Genome Sequencing.</title>
        <authorList>
            <person name="Lai Q."/>
            <person name="Li G."/>
            <person name="Shao Z."/>
        </authorList>
    </citation>
    <scope>NUCLEOTIDE SEQUENCE [LARGE SCALE GENOMIC DNA]</scope>
    <source>
        <strain evidence="2 3">JCM 10272</strain>
    </source>
</reference>
<evidence type="ECO:0000313" key="3">
    <source>
        <dbReference type="Proteomes" id="UP000022447"/>
    </source>
</evidence>
<gene>
    <name evidence="2" type="ORF">OCH239_10795</name>
</gene>
<keyword evidence="3" id="KW-1185">Reference proteome</keyword>
<dbReference type="InterPro" id="IPR002934">
    <property type="entry name" value="Polymerase_NTP_transf_dom"/>
</dbReference>
<dbReference type="EMBL" id="JALZ01000029">
    <property type="protein sequence ID" value="ETX13322.1"/>
    <property type="molecule type" value="Genomic_DNA"/>
</dbReference>
<dbReference type="Pfam" id="PF01909">
    <property type="entry name" value="NTP_transf_2"/>
    <property type="match status" value="1"/>
</dbReference>
<dbReference type="Gene3D" id="3.30.460.10">
    <property type="entry name" value="Beta Polymerase, domain 2"/>
    <property type="match status" value="1"/>
</dbReference>
<protein>
    <recommendedName>
        <fullName evidence="1">Polymerase nucleotidyl transferase domain-containing protein</fullName>
    </recommendedName>
</protein>
<dbReference type="GO" id="GO:0016779">
    <property type="term" value="F:nucleotidyltransferase activity"/>
    <property type="evidence" value="ECO:0007669"/>
    <property type="project" value="InterPro"/>
</dbReference>
<name>X7EBJ4_9RHOB</name>
<dbReference type="InterPro" id="IPR043519">
    <property type="entry name" value="NT_sf"/>
</dbReference>
<dbReference type="STRING" id="1449350.OCH239_10795"/>
<dbReference type="eggNOG" id="ENOG50329ZM">
    <property type="taxonomic scope" value="Bacteria"/>
</dbReference>
<dbReference type="SUPFAM" id="SSF81301">
    <property type="entry name" value="Nucleotidyltransferase"/>
    <property type="match status" value="1"/>
</dbReference>
<evidence type="ECO:0000259" key="1">
    <source>
        <dbReference type="Pfam" id="PF01909"/>
    </source>
</evidence>
<dbReference type="OrthoDB" id="559450at2"/>
<dbReference type="AlphaFoldDB" id="X7EBJ4"/>
<accession>X7EBJ4</accession>
<comment type="caution">
    <text evidence="2">The sequence shown here is derived from an EMBL/GenBank/DDBJ whole genome shotgun (WGS) entry which is preliminary data.</text>
</comment>
<dbReference type="CDD" id="cd05403">
    <property type="entry name" value="NT_KNTase_like"/>
    <property type="match status" value="1"/>
</dbReference>